<dbReference type="InterPro" id="IPR036691">
    <property type="entry name" value="Endo/exonu/phosph_ase_sf"/>
</dbReference>
<evidence type="ECO:0000256" key="2">
    <source>
        <dbReference type="SAM" id="MobiDB-lite"/>
    </source>
</evidence>
<proteinExistence type="predicted"/>
<dbReference type="SUPFAM" id="SSF56219">
    <property type="entry name" value="DNase I-like"/>
    <property type="match status" value="1"/>
</dbReference>
<keyword evidence="1" id="KW-0175">Coiled coil</keyword>
<protein>
    <recommendedName>
        <fullName evidence="3">Endonuclease/exonuclease/phosphatase domain-containing protein</fullName>
    </recommendedName>
</protein>
<feature type="coiled-coil region" evidence="1">
    <location>
        <begin position="89"/>
        <end position="120"/>
    </location>
</feature>
<keyword evidence="5" id="KW-1185">Reference proteome</keyword>
<evidence type="ECO:0000256" key="1">
    <source>
        <dbReference type="SAM" id="Coils"/>
    </source>
</evidence>
<name>A0ABQ1BGU6_9EURO</name>
<evidence type="ECO:0000313" key="5">
    <source>
        <dbReference type="Proteomes" id="UP000465266"/>
    </source>
</evidence>
<feature type="compositionally biased region" description="Pro residues" evidence="2">
    <location>
        <begin position="1"/>
        <end position="12"/>
    </location>
</feature>
<sequence>MADPPAGGPEPHPTNTQESNTGFSVEDFQPQIPLEPLPGSRKRTRSGDTFIALESTGRITTREVWKLIDSLKLIIQHQTVLIEATKTKIKEVKHDQNILRDQNEKLHEEVRALRAQLEANPPVPQSRSWAAVAADSISAAPQPNHRPTNKTENYTANSHIRTALLSCPSTQDAQVAGIGTTKTGYVIQFKDPESAEAARTNTKWLNELGNNTKLVKPRFSIIVHRTPTEDFDLENANAEAIKKIIEENNLAGQGYQIEEVAWLKRKDKPLGKFTSLGIWFDSPEGAERILNNGLLVNTWPGHARKHHGAAIVRAHTSGNNARRESEPDASTVAENTQPLNIMKSGPRMEALINDHQSQGLDVLLIQEPSISSYQTHINHSAWRLYQPTVASDEIRLRSLIYVNQKLSTSSHRQIQCDHPDITAIKIWTPDTQILLFSVYIPCVPLHAPDEATAEPTLTAIQDTISAARHIDQKPTTIILSGDLNRHHPMWGGNHIQPRFIKDASELIAFFQDHNLHSCLPRGTATFWPLNNPGKSTTIDQTVSDRPDLLIRCHLYHNNYGSDHRATYSEWSLKAHHGPIAKTREPYERAD</sequence>
<organism evidence="4 5">
    <name type="scientific">Aspergillus udagawae</name>
    <dbReference type="NCBI Taxonomy" id="91492"/>
    <lineage>
        <taxon>Eukaryota</taxon>
        <taxon>Fungi</taxon>
        <taxon>Dikarya</taxon>
        <taxon>Ascomycota</taxon>
        <taxon>Pezizomycotina</taxon>
        <taxon>Eurotiomycetes</taxon>
        <taxon>Eurotiomycetidae</taxon>
        <taxon>Eurotiales</taxon>
        <taxon>Aspergillaceae</taxon>
        <taxon>Aspergillus</taxon>
        <taxon>Aspergillus subgen. Fumigati</taxon>
    </lineage>
</organism>
<reference evidence="4 5" key="1">
    <citation type="submission" date="2020-01" db="EMBL/GenBank/DDBJ databases">
        <title>Draft genome sequence of Aspergillus udagawae IFM 53868.</title>
        <authorList>
            <person name="Takahashi H."/>
            <person name="Yaguchi T."/>
        </authorList>
    </citation>
    <scope>NUCLEOTIDE SEQUENCE [LARGE SCALE GENOMIC DNA]</scope>
    <source>
        <strain evidence="4 5">IFM 53868</strain>
    </source>
</reference>
<feature type="region of interest" description="Disordered" evidence="2">
    <location>
        <begin position="1"/>
        <end position="44"/>
    </location>
</feature>
<dbReference type="InterPro" id="IPR005135">
    <property type="entry name" value="Endo/exonuclease/phosphatase"/>
</dbReference>
<dbReference type="Proteomes" id="UP000465266">
    <property type="component" value="Unassembled WGS sequence"/>
</dbReference>
<dbReference type="Pfam" id="PF14529">
    <property type="entry name" value="Exo_endo_phos_2"/>
    <property type="match status" value="1"/>
</dbReference>
<dbReference type="Gene3D" id="3.60.10.10">
    <property type="entry name" value="Endonuclease/exonuclease/phosphatase"/>
    <property type="match status" value="1"/>
</dbReference>
<dbReference type="EMBL" id="BLKG01000287">
    <property type="protein sequence ID" value="GFG00716.1"/>
    <property type="molecule type" value="Genomic_DNA"/>
</dbReference>
<feature type="domain" description="Endonuclease/exonuclease/phosphatase" evidence="3">
    <location>
        <begin position="433"/>
        <end position="566"/>
    </location>
</feature>
<feature type="compositionally biased region" description="Polar residues" evidence="2">
    <location>
        <begin position="13"/>
        <end position="23"/>
    </location>
</feature>
<accession>A0ABQ1BGU6</accession>
<evidence type="ECO:0000259" key="3">
    <source>
        <dbReference type="Pfam" id="PF14529"/>
    </source>
</evidence>
<evidence type="ECO:0000313" key="4">
    <source>
        <dbReference type="EMBL" id="GFG00716.1"/>
    </source>
</evidence>
<comment type="caution">
    <text evidence="4">The sequence shown here is derived from an EMBL/GenBank/DDBJ whole genome shotgun (WGS) entry which is preliminary data.</text>
</comment>
<gene>
    <name evidence="4" type="ORF">IFM53868_10833</name>
</gene>